<dbReference type="AlphaFoldDB" id="A0A1I2TCC3"/>
<feature type="transmembrane region" description="Helical" evidence="1">
    <location>
        <begin position="60"/>
        <end position="87"/>
    </location>
</feature>
<proteinExistence type="predicted"/>
<keyword evidence="1" id="KW-1133">Transmembrane helix</keyword>
<evidence type="ECO:0000313" key="2">
    <source>
        <dbReference type="EMBL" id="SFG62654.1"/>
    </source>
</evidence>
<dbReference type="EMBL" id="FOOQ01000002">
    <property type="protein sequence ID" value="SFG62654.1"/>
    <property type="molecule type" value="Genomic_DNA"/>
</dbReference>
<evidence type="ECO:0000256" key="1">
    <source>
        <dbReference type="SAM" id="Phobius"/>
    </source>
</evidence>
<accession>A0A1I2TCC3</accession>
<reference evidence="3" key="1">
    <citation type="submission" date="2016-10" db="EMBL/GenBank/DDBJ databases">
        <authorList>
            <person name="Varghese N."/>
            <person name="Submissions S."/>
        </authorList>
    </citation>
    <scope>NUCLEOTIDE SEQUENCE [LARGE SCALE GENOMIC DNA]</scope>
    <source>
        <strain evidence="3">CGMCC 1.7739</strain>
    </source>
</reference>
<dbReference type="OrthoDB" id="204671at2157"/>
<evidence type="ECO:0000313" key="3">
    <source>
        <dbReference type="Proteomes" id="UP000198876"/>
    </source>
</evidence>
<keyword evidence="3" id="KW-1185">Reference proteome</keyword>
<organism evidence="2 3">
    <name type="scientific">Halopelagius inordinatus</name>
    <dbReference type="NCBI Taxonomy" id="553467"/>
    <lineage>
        <taxon>Archaea</taxon>
        <taxon>Methanobacteriati</taxon>
        <taxon>Methanobacteriota</taxon>
        <taxon>Stenosarchaea group</taxon>
        <taxon>Halobacteria</taxon>
        <taxon>Halobacteriales</taxon>
        <taxon>Haloferacaceae</taxon>
    </lineage>
</organism>
<keyword evidence="1" id="KW-0812">Transmembrane</keyword>
<dbReference type="Proteomes" id="UP000198876">
    <property type="component" value="Unassembled WGS sequence"/>
</dbReference>
<dbReference type="STRING" id="553467.SAMN04488063_2631"/>
<name>A0A1I2TCC3_9EURY</name>
<protein>
    <recommendedName>
        <fullName evidence="4">LexA-binding, inner membrane-associated hydrolase</fullName>
    </recommendedName>
</protein>
<dbReference type="RefSeq" id="WP_092892871.1">
    <property type="nucleotide sequence ID" value="NZ_FOOQ01000002.1"/>
</dbReference>
<gene>
    <name evidence="2" type="ORF">SAMN04488063_2631</name>
</gene>
<keyword evidence="1" id="KW-0472">Membrane</keyword>
<sequence>MMATTHALAGVVLAVVFATLFPETAAGTIPIPVVAAALGGLFPDFDLYVAHRKTLHFPVYFSVLAVPALAVAAVVPTTLTLSVALFLAAAALHSVMDAFGGGLELKPWLGTSDRAVYSHYHGRWVPPRRWIRYDGAPEDLAAAVVFAAPTLYVFDGHVRTGVLVALGVSAAYVVLRKPMVTIAQRVVDALPAGVLVYVPNRFVEDFR</sequence>
<evidence type="ECO:0008006" key="4">
    <source>
        <dbReference type="Google" id="ProtNLM"/>
    </source>
</evidence>